<evidence type="ECO:0000313" key="3">
    <source>
        <dbReference type="Proteomes" id="UP000734854"/>
    </source>
</evidence>
<feature type="transmembrane region" description="Helical" evidence="1">
    <location>
        <begin position="122"/>
        <end position="139"/>
    </location>
</feature>
<keyword evidence="1" id="KW-1133">Transmembrane helix</keyword>
<dbReference type="AlphaFoldDB" id="A0A8J5C9Y7"/>
<accession>A0A8J5C9Y7</accession>
<proteinExistence type="predicted"/>
<keyword evidence="3" id="KW-1185">Reference proteome</keyword>
<name>A0A8J5C9Y7_ZINOF</name>
<keyword evidence="1" id="KW-0472">Membrane</keyword>
<reference evidence="2 3" key="1">
    <citation type="submission" date="2020-08" db="EMBL/GenBank/DDBJ databases">
        <title>Plant Genome Project.</title>
        <authorList>
            <person name="Zhang R.-G."/>
        </authorList>
    </citation>
    <scope>NUCLEOTIDE SEQUENCE [LARGE SCALE GENOMIC DNA]</scope>
    <source>
        <tissue evidence="2">Rhizome</tissue>
    </source>
</reference>
<organism evidence="2 3">
    <name type="scientific">Zingiber officinale</name>
    <name type="common">Ginger</name>
    <name type="synonym">Amomum zingiber</name>
    <dbReference type="NCBI Taxonomy" id="94328"/>
    <lineage>
        <taxon>Eukaryota</taxon>
        <taxon>Viridiplantae</taxon>
        <taxon>Streptophyta</taxon>
        <taxon>Embryophyta</taxon>
        <taxon>Tracheophyta</taxon>
        <taxon>Spermatophyta</taxon>
        <taxon>Magnoliopsida</taxon>
        <taxon>Liliopsida</taxon>
        <taxon>Zingiberales</taxon>
        <taxon>Zingiberaceae</taxon>
        <taxon>Zingiber</taxon>
    </lineage>
</organism>
<keyword evidence="1" id="KW-0812">Transmembrane</keyword>
<dbReference type="Proteomes" id="UP000734854">
    <property type="component" value="Unassembled WGS sequence"/>
</dbReference>
<evidence type="ECO:0000256" key="1">
    <source>
        <dbReference type="SAM" id="Phobius"/>
    </source>
</evidence>
<evidence type="ECO:0000313" key="2">
    <source>
        <dbReference type="EMBL" id="KAG6470637.1"/>
    </source>
</evidence>
<sequence length="153" mass="17842">MVLNADFCLDNKLKGLLNMHLNEHTTFPHCEDECLLDISSTGLLASHFMCHNLLITSVSFQARDYRIYIALFEILSQKDQMPSETYHDLLLLLENHDDLLKELMRFKPHDFERRISHHNSSGMSLFLVSLFILSLILMFEQPLRCFIQQTLGT</sequence>
<dbReference type="EMBL" id="JACMSC010000021">
    <property type="protein sequence ID" value="KAG6470637.1"/>
    <property type="molecule type" value="Genomic_DNA"/>
</dbReference>
<protein>
    <submittedName>
        <fullName evidence="2">Uncharacterized protein</fullName>
    </submittedName>
</protein>
<gene>
    <name evidence="2" type="ORF">ZIOFF_071714</name>
</gene>
<comment type="caution">
    <text evidence="2">The sequence shown here is derived from an EMBL/GenBank/DDBJ whole genome shotgun (WGS) entry which is preliminary data.</text>
</comment>